<sequence>MFFCEKCRYLFNVTKDVKSKQIGGKINEALTSIFNKYKKNEPLVDKDLKKLKSKDLFEDERFERMNKKEQRRMISFVKATDKEFFSKEEPVPETKIGSNVAYFICKYCKNYKLIKPGTLIYSKNYDTSAAEVEDYTYAIYDYTLPRTKNYICKNENCPTHKDDSKKEAVLTKNLSEQVIYICTVCSTYWTNIV</sequence>
<organism evidence="1">
    <name type="scientific">Satyrvirus sp</name>
    <dbReference type="NCBI Taxonomy" id="2487771"/>
    <lineage>
        <taxon>Viruses</taxon>
        <taxon>Varidnaviria</taxon>
        <taxon>Bamfordvirae</taxon>
        <taxon>Nucleocytoviricota</taxon>
        <taxon>Megaviricetes</taxon>
        <taxon>Imitervirales</taxon>
        <taxon>Mimiviridae</taxon>
        <taxon>Megamimivirinae</taxon>
    </lineage>
</organism>
<name>A0A3G5AEI6_9VIRU</name>
<protein>
    <submittedName>
        <fullName evidence="1">DNA-dependent RNA polymerase subunit Rpb9</fullName>
    </submittedName>
</protein>
<dbReference type="EMBL" id="MK072461">
    <property type="protein sequence ID" value="AYV85600.1"/>
    <property type="molecule type" value="Genomic_DNA"/>
</dbReference>
<gene>
    <name evidence="1" type="ORF">Satyrvirus25_5</name>
</gene>
<evidence type="ECO:0000313" key="1">
    <source>
        <dbReference type="EMBL" id="AYV85600.1"/>
    </source>
</evidence>
<reference evidence="1" key="1">
    <citation type="submission" date="2018-10" db="EMBL/GenBank/DDBJ databases">
        <title>Hidden diversity of soil giant viruses.</title>
        <authorList>
            <person name="Schulz F."/>
            <person name="Alteio L."/>
            <person name="Goudeau D."/>
            <person name="Ryan E.M."/>
            <person name="Malmstrom R.R."/>
            <person name="Blanchard J."/>
            <person name="Woyke T."/>
        </authorList>
    </citation>
    <scope>NUCLEOTIDE SEQUENCE</scope>
    <source>
        <strain evidence="1">SAV1</strain>
    </source>
</reference>
<proteinExistence type="predicted"/>
<accession>A0A3G5AEI6</accession>